<evidence type="ECO:0000256" key="2">
    <source>
        <dbReference type="ARBA" id="ARBA00022452"/>
    </source>
</evidence>
<evidence type="ECO:0000256" key="1">
    <source>
        <dbReference type="ARBA" id="ARBA00004370"/>
    </source>
</evidence>
<evidence type="ECO:0000259" key="6">
    <source>
        <dbReference type="Pfam" id="PF01103"/>
    </source>
</evidence>
<dbReference type="Proteomes" id="UP001500523">
    <property type="component" value="Unassembled WGS sequence"/>
</dbReference>
<keyword evidence="2" id="KW-1134">Transmembrane beta strand</keyword>
<organism evidence="7 8">
    <name type="scientific">Sphingomonas cynarae</name>
    <dbReference type="NCBI Taxonomy" id="930197"/>
    <lineage>
        <taxon>Bacteria</taxon>
        <taxon>Pseudomonadati</taxon>
        <taxon>Pseudomonadota</taxon>
        <taxon>Alphaproteobacteria</taxon>
        <taxon>Sphingomonadales</taxon>
        <taxon>Sphingomonadaceae</taxon>
        <taxon>Sphingomonas</taxon>
    </lineage>
</organism>
<feature type="region of interest" description="Disordered" evidence="4">
    <location>
        <begin position="30"/>
        <end position="122"/>
    </location>
</feature>
<evidence type="ECO:0000256" key="4">
    <source>
        <dbReference type="SAM" id="MobiDB-lite"/>
    </source>
</evidence>
<name>A0ABP7EEC9_9SPHN</name>
<dbReference type="Gene3D" id="2.40.160.50">
    <property type="entry name" value="membrane protein fhac: a member of the omp85/tpsb transporter family"/>
    <property type="match status" value="1"/>
</dbReference>
<dbReference type="EMBL" id="BAABBF010000006">
    <property type="protein sequence ID" value="GAA3717193.1"/>
    <property type="molecule type" value="Genomic_DNA"/>
</dbReference>
<evidence type="ECO:0000313" key="8">
    <source>
        <dbReference type="Proteomes" id="UP001500523"/>
    </source>
</evidence>
<evidence type="ECO:0000256" key="3">
    <source>
        <dbReference type="ARBA" id="ARBA00023136"/>
    </source>
</evidence>
<feature type="compositionally biased region" description="Low complexity" evidence="4">
    <location>
        <begin position="90"/>
        <end position="107"/>
    </location>
</feature>
<keyword evidence="2" id="KW-0812">Transmembrane</keyword>
<dbReference type="Pfam" id="PF01103">
    <property type="entry name" value="Omp85"/>
    <property type="match status" value="1"/>
</dbReference>
<accession>A0ABP7EEC9</accession>
<keyword evidence="3" id="KW-0472">Membrane</keyword>
<feature type="signal peptide" evidence="5">
    <location>
        <begin position="1"/>
        <end position="26"/>
    </location>
</feature>
<keyword evidence="5" id="KW-0732">Signal</keyword>
<sequence>MHSVIVSDRRHHWLAVALMASVPATAQIAAPGTAPARGPDAPRPADAPASTTSGDAVQGTGPIVPDAEFGAALPPLSGDINAPLEPMPAIPAAGSTPATTTAPVSPGETLGPVGPEDPALTQPLTPLAAFDATPLQDAVIANSDSPEIRYETVVRGLDALNLDDEFKSLSALREGDGKAANASQVAARAREDEALAVRLMQSLGYYDATALSVVERPPVAATVTTAATPTETTAPVATPATTPVAAVPAADGADTATGRLRAIVTASPGRLYHLSSITVQAPAVVPEDLIRRNLPIKVGDPIEAARIQGAEANVSLVLPQQGYPFVQVGERDILLEDQGPEPVGAYTLPVDTGPRSSFGRLTTVAGAVMGDDAGKGANGAAAETVFGLDHLNIFPRFEQGQLYDSRLTDDLRDALVATGLFNSVAVEPQRTGRAGPDGTEEIDLLVRQTKGPARTLAATAGYSTGQGARVEGSWQHRNLFPDEGALIATAVGGTQEQGLGATFRRSNAGRRDRTFSIIANASHQNYDAYEAYIGTLAVRWSYDSTPIWQKKFTYSYGGELTGTNEDVYDFDLNRRRRGTFFIAALPGQVVFDQSDSLLNPTRGYRLKLNLSPETSVRGGVSPYVRTMVEGTVYYPINDRLVIAGRARAGSVQGISRDELAPSRRYYGGGGGSVRGYGYQRLGPFEPVNPADPEAKRNPVGGRSLNEFAVEARYRFGNFGIVPFVDAGNSYEDSLPTFSALRWGAGIGGRFYTNFGPFRVDVATPLNPRPGDGKIALYISIGQAF</sequence>
<evidence type="ECO:0000313" key="7">
    <source>
        <dbReference type="EMBL" id="GAA3717193.1"/>
    </source>
</evidence>
<dbReference type="InterPro" id="IPR039910">
    <property type="entry name" value="D15-like"/>
</dbReference>
<protein>
    <recommendedName>
        <fullName evidence="6">Bacterial surface antigen (D15) domain-containing protein</fullName>
    </recommendedName>
</protein>
<keyword evidence="8" id="KW-1185">Reference proteome</keyword>
<reference evidence="8" key="1">
    <citation type="journal article" date="2019" name="Int. J. Syst. Evol. Microbiol.">
        <title>The Global Catalogue of Microorganisms (GCM) 10K type strain sequencing project: providing services to taxonomists for standard genome sequencing and annotation.</title>
        <authorList>
            <consortium name="The Broad Institute Genomics Platform"/>
            <consortium name="The Broad Institute Genome Sequencing Center for Infectious Disease"/>
            <person name="Wu L."/>
            <person name="Ma J."/>
        </authorList>
    </citation>
    <scope>NUCLEOTIDE SEQUENCE [LARGE SCALE GENOMIC DNA]</scope>
    <source>
        <strain evidence="8">JCM 17498</strain>
    </source>
</reference>
<dbReference type="PANTHER" id="PTHR12815:SF42">
    <property type="entry name" value="BACTERIAL SURFACE ANTIGEN (D15) DOMAIN-CONTAINING PROTEIN"/>
    <property type="match status" value="1"/>
</dbReference>
<dbReference type="PANTHER" id="PTHR12815">
    <property type="entry name" value="SORTING AND ASSEMBLY MACHINERY SAMM50 PROTEIN FAMILY MEMBER"/>
    <property type="match status" value="1"/>
</dbReference>
<feature type="chain" id="PRO_5046813310" description="Bacterial surface antigen (D15) domain-containing protein" evidence="5">
    <location>
        <begin position="27"/>
        <end position="784"/>
    </location>
</feature>
<proteinExistence type="predicted"/>
<comment type="caution">
    <text evidence="7">The sequence shown here is derived from an EMBL/GenBank/DDBJ whole genome shotgun (WGS) entry which is preliminary data.</text>
</comment>
<feature type="domain" description="Bacterial surface antigen (D15)" evidence="6">
    <location>
        <begin position="492"/>
        <end position="784"/>
    </location>
</feature>
<comment type="subcellular location">
    <subcellularLocation>
        <location evidence="1">Membrane</location>
    </subcellularLocation>
</comment>
<dbReference type="Gene3D" id="3.10.20.310">
    <property type="entry name" value="membrane protein fhac"/>
    <property type="match status" value="1"/>
</dbReference>
<gene>
    <name evidence="7" type="ORF">GCM10022268_26950</name>
</gene>
<evidence type="ECO:0000256" key="5">
    <source>
        <dbReference type="SAM" id="SignalP"/>
    </source>
</evidence>
<feature type="compositionally biased region" description="Low complexity" evidence="4">
    <location>
        <begin position="30"/>
        <end position="53"/>
    </location>
</feature>
<dbReference type="InterPro" id="IPR000184">
    <property type="entry name" value="Bac_surfAg_D15"/>
</dbReference>